<gene>
    <name evidence="2" type="ORF">C1SCF055_LOCUS19940</name>
</gene>
<organism evidence="2">
    <name type="scientific">Cladocopium goreaui</name>
    <dbReference type="NCBI Taxonomy" id="2562237"/>
    <lineage>
        <taxon>Eukaryota</taxon>
        <taxon>Sar</taxon>
        <taxon>Alveolata</taxon>
        <taxon>Dinophyceae</taxon>
        <taxon>Suessiales</taxon>
        <taxon>Symbiodiniaceae</taxon>
        <taxon>Cladocopium</taxon>
    </lineage>
</organism>
<dbReference type="EMBL" id="CAMXCT010001798">
    <property type="protein sequence ID" value="CAI3993166.1"/>
    <property type="molecule type" value="Genomic_DNA"/>
</dbReference>
<evidence type="ECO:0000313" key="3">
    <source>
        <dbReference type="EMBL" id="CAL4780478.1"/>
    </source>
</evidence>
<sequence>MLYEPMSQPQPCGYEGGYLHGPGWSFEQSHLCGSQVPLPTERPKRGSEVSEEWDVLAPLKKLRLTETPPLPEAEDMAVDDAERNSGPSGSPTAMTDSEDAHGSSNPFAKQGSKTETLQERRAKIQQRAWEEMRKYRQALRNCEGGMVIRDCA</sequence>
<reference evidence="3 4" key="2">
    <citation type="submission" date="2024-05" db="EMBL/GenBank/DDBJ databases">
        <authorList>
            <person name="Chen Y."/>
            <person name="Shah S."/>
            <person name="Dougan E. K."/>
            <person name="Thang M."/>
            <person name="Chan C."/>
        </authorList>
    </citation>
    <scope>NUCLEOTIDE SEQUENCE [LARGE SCALE GENOMIC DNA]</scope>
</reference>
<reference evidence="2" key="1">
    <citation type="submission" date="2022-10" db="EMBL/GenBank/DDBJ databases">
        <authorList>
            <person name="Chen Y."/>
            <person name="Dougan E. K."/>
            <person name="Chan C."/>
            <person name="Rhodes N."/>
            <person name="Thang M."/>
        </authorList>
    </citation>
    <scope>NUCLEOTIDE SEQUENCE</scope>
</reference>
<keyword evidence="4" id="KW-1185">Reference proteome</keyword>
<comment type="caution">
    <text evidence="2">The sequence shown here is derived from an EMBL/GenBank/DDBJ whole genome shotgun (WGS) entry which is preliminary data.</text>
</comment>
<dbReference type="Proteomes" id="UP001152797">
    <property type="component" value="Unassembled WGS sequence"/>
</dbReference>
<feature type="region of interest" description="Disordered" evidence="1">
    <location>
        <begin position="29"/>
        <end position="124"/>
    </location>
</feature>
<evidence type="ECO:0000313" key="4">
    <source>
        <dbReference type="Proteomes" id="UP001152797"/>
    </source>
</evidence>
<dbReference type="EMBL" id="CAMXCT030001798">
    <property type="protein sequence ID" value="CAL4780478.1"/>
    <property type="molecule type" value="Genomic_DNA"/>
</dbReference>
<feature type="compositionally biased region" description="Polar residues" evidence="1">
    <location>
        <begin position="102"/>
        <end position="115"/>
    </location>
</feature>
<accession>A0A9P1CKM8</accession>
<dbReference type="AlphaFoldDB" id="A0A9P1CKM8"/>
<dbReference type="EMBL" id="CAMXCT020001798">
    <property type="protein sequence ID" value="CAL1146541.1"/>
    <property type="molecule type" value="Genomic_DNA"/>
</dbReference>
<name>A0A9P1CKM8_9DINO</name>
<evidence type="ECO:0000313" key="2">
    <source>
        <dbReference type="EMBL" id="CAI3993166.1"/>
    </source>
</evidence>
<evidence type="ECO:0000256" key="1">
    <source>
        <dbReference type="SAM" id="MobiDB-lite"/>
    </source>
</evidence>
<feature type="compositionally biased region" description="Polar residues" evidence="1">
    <location>
        <begin position="85"/>
        <end position="95"/>
    </location>
</feature>
<protein>
    <submittedName>
        <fullName evidence="2">Uncharacterized protein</fullName>
    </submittedName>
</protein>
<proteinExistence type="predicted"/>